<dbReference type="EMBL" id="NRSD01000011">
    <property type="protein sequence ID" value="MBK1645326.1"/>
    <property type="molecule type" value="Genomic_DNA"/>
</dbReference>
<keyword evidence="12" id="KW-1185">Reference proteome</keyword>
<evidence type="ECO:0000256" key="2">
    <source>
        <dbReference type="ARBA" id="ARBA00004418"/>
    </source>
</evidence>
<evidence type="ECO:0000256" key="5">
    <source>
        <dbReference type="ARBA" id="ARBA00022729"/>
    </source>
</evidence>
<keyword evidence="6" id="KW-0574">Periplasm</keyword>
<evidence type="ECO:0000256" key="3">
    <source>
        <dbReference type="ARBA" id="ARBA00010860"/>
    </source>
</evidence>
<dbReference type="SMART" id="SM00257">
    <property type="entry name" value="LysM"/>
    <property type="match status" value="1"/>
</dbReference>
<dbReference type="GO" id="GO:0030288">
    <property type="term" value="C:outer membrane-bounded periplasmic space"/>
    <property type="evidence" value="ECO:0007669"/>
    <property type="project" value="TreeGrafter"/>
</dbReference>
<dbReference type="InterPro" id="IPR018392">
    <property type="entry name" value="LysM"/>
</dbReference>
<feature type="domain" description="LysM" evidence="10">
    <location>
        <begin position="426"/>
        <end position="469"/>
    </location>
</feature>
<dbReference type="Gene3D" id="3.40.630.40">
    <property type="entry name" value="Zn-dependent exopeptidases"/>
    <property type="match status" value="1"/>
</dbReference>
<dbReference type="SUPFAM" id="SSF53187">
    <property type="entry name" value="Zn-dependent exopeptidases"/>
    <property type="match status" value="1"/>
</dbReference>
<keyword evidence="7" id="KW-0378">Hydrolase</keyword>
<comment type="caution">
    <text evidence="11">The sequence shown here is derived from an EMBL/GenBank/DDBJ whole genome shotgun (WGS) entry which is preliminary data.</text>
</comment>
<dbReference type="InterPro" id="IPR036779">
    <property type="entry name" value="LysM_dom_sf"/>
</dbReference>
<dbReference type="Pfam" id="PF01520">
    <property type="entry name" value="Amidase_3"/>
    <property type="match status" value="1"/>
</dbReference>
<dbReference type="CDD" id="cd02696">
    <property type="entry name" value="MurNAc-LAA"/>
    <property type="match status" value="1"/>
</dbReference>
<evidence type="ECO:0000256" key="9">
    <source>
        <dbReference type="ARBA" id="ARBA00074581"/>
    </source>
</evidence>
<dbReference type="InterPro" id="IPR021731">
    <property type="entry name" value="AMIN_dom"/>
</dbReference>
<evidence type="ECO:0000256" key="8">
    <source>
        <dbReference type="ARBA" id="ARBA00023316"/>
    </source>
</evidence>
<dbReference type="SMART" id="SM00646">
    <property type="entry name" value="Ami_3"/>
    <property type="match status" value="1"/>
</dbReference>
<evidence type="ECO:0000256" key="6">
    <source>
        <dbReference type="ARBA" id="ARBA00022764"/>
    </source>
</evidence>
<keyword evidence="8" id="KW-0961">Cell wall biogenesis/degradation</keyword>
<dbReference type="Proteomes" id="UP001138802">
    <property type="component" value="Unassembled WGS sequence"/>
</dbReference>
<evidence type="ECO:0000256" key="7">
    <source>
        <dbReference type="ARBA" id="ARBA00022801"/>
    </source>
</evidence>
<organism evidence="11 12">
    <name type="scientific">Thiocapsa imhoffii</name>
    <dbReference type="NCBI Taxonomy" id="382777"/>
    <lineage>
        <taxon>Bacteria</taxon>
        <taxon>Pseudomonadati</taxon>
        <taxon>Pseudomonadota</taxon>
        <taxon>Gammaproteobacteria</taxon>
        <taxon>Chromatiales</taxon>
        <taxon>Chromatiaceae</taxon>
        <taxon>Thiocapsa</taxon>
    </lineage>
</organism>
<dbReference type="CDD" id="cd00118">
    <property type="entry name" value="LysM"/>
    <property type="match status" value="1"/>
</dbReference>
<dbReference type="GO" id="GO:0009253">
    <property type="term" value="P:peptidoglycan catabolic process"/>
    <property type="evidence" value="ECO:0007669"/>
    <property type="project" value="InterPro"/>
</dbReference>
<dbReference type="Pfam" id="PF11741">
    <property type="entry name" value="AMIN"/>
    <property type="match status" value="1"/>
</dbReference>
<dbReference type="AlphaFoldDB" id="A0A9X0WIT6"/>
<dbReference type="EC" id="3.5.1.28" evidence="4"/>
<comment type="catalytic activity">
    <reaction evidence="1">
        <text>Hydrolyzes the link between N-acetylmuramoyl residues and L-amino acid residues in certain cell-wall glycopeptides.</text>
        <dbReference type="EC" id="3.5.1.28"/>
    </reaction>
</comment>
<reference evidence="11 12" key="1">
    <citation type="journal article" date="2020" name="Microorganisms">
        <title>Osmotic Adaptation and Compatible Solute Biosynthesis of Phototrophic Bacteria as Revealed from Genome Analyses.</title>
        <authorList>
            <person name="Imhoff J.F."/>
            <person name="Rahn T."/>
            <person name="Kunzel S."/>
            <person name="Keller A."/>
            <person name="Neulinger S.C."/>
        </authorList>
    </citation>
    <scope>NUCLEOTIDE SEQUENCE [LARGE SCALE GENOMIC DNA]</scope>
    <source>
        <strain evidence="11 12">DSM 21303</strain>
    </source>
</reference>
<gene>
    <name evidence="11" type="ORF">CKO25_11875</name>
</gene>
<dbReference type="PROSITE" id="PS51782">
    <property type="entry name" value="LYSM"/>
    <property type="match status" value="1"/>
</dbReference>
<evidence type="ECO:0000256" key="4">
    <source>
        <dbReference type="ARBA" id="ARBA00011901"/>
    </source>
</evidence>
<comment type="similarity">
    <text evidence="3">Belongs to the N-acetylmuramoyl-L-alanine amidase 3 family.</text>
</comment>
<sequence length="473" mass="51790">MLSTVRVAPLQRVSHGGSGPHRRSRSTAPWLRVLCWLLLCVTTTAWAEQSLVQGARVWTDPDKTRLVFETSAPIGHRLFPIDEPHRLVVDLDDARLMTELPKVDLSDALLVGLRSGPRGDHHLRVVLDLKQPVRAKSFVLSPNERYAHRLIIDLTPREGAVGRRVALPTFPGAMPGRVGSRGDAPPAFVVAIDAGHGGEDPGAIGAAGTKEKDVTLAIARELARLIDQEPGMRAVMIRDGDYYVGLRERIEIAHGHQADLFISIHADAFSNPRARGSSVYTLSHSGASSASAKWLAKRENRSDRFGGVEASNTSDLLETVLMDMTRNATLESSVDAAALVLTHLGRVNELHRSDVQRAGFVVLESPDIPSILVETAFISNPEEERRLRDRAHQRKLAQAIMAGVRVYARNYPARGVMVDTSPRGLREVVIHAGDTLSGIAQRYQVSLRALREHNGLKNDVIRVGQVLSIPEDS</sequence>
<evidence type="ECO:0000259" key="10">
    <source>
        <dbReference type="PROSITE" id="PS51782"/>
    </source>
</evidence>
<evidence type="ECO:0000313" key="12">
    <source>
        <dbReference type="Proteomes" id="UP001138802"/>
    </source>
</evidence>
<dbReference type="Gene3D" id="2.60.40.3500">
    <property type="match status" value="1"/>
</dbReference>
<dbReference type="PANTHER" id="PTHR30404">
    <property type="entry name" value="N-ACETYLMURAMOYL-L-ALANINE AMIDASE"/>
    <property type="match status" value="1"/>
</dbReference>
<keyword evidence="5" id="KW-0732">Signal</keyword>
<evidence type="ECO:0000256" key="1">
    <source>
        <dbReference type="ARBA" id="ARBA00001561"/>
    </source>
</evidence>
<dbReference type="SUPFAM" id="SSF54106">
    <property type="entry name" value="LysM domain"/>
    <property type="match status" value="1"/>
</dbReference>
<accession>A0A9X0WIT6</accession>
<dbReference type="FunFam" id="3.40.630.40:FF:000001">
    <property type="entry name" value="N-acetylmuramoyl-L-alanine amidase"/>
    <property type="match status" value="1"/>
</dbReference>
<proteinExistence type="inferred from homology"/>
<dbReference type="GO" id="GO:0008745">
    <property type="term" value="F:N-acetylmuramoyl-L-alanine amidase activity"/>
    <property type="evidence" value="ECO:0007669"/>
    <property type="project" value="UniProtKB-EC"/>
</dbReference>
<evidence type="ECO:0000313" key="11">
    <source>
        <dbReference type="EMBL" id="MBK1645326.1"/>
    </source>
</evidence>
<name>A0A9X0WIT6_9GAMM</name>
<dbReference type="Gene3D" id="3.10.350.10">
    <property type="entry name" value="LysM domain"/>
    <property type="match status" value="1"/>
</dbReference>
<comment type="subcellular location">
    <subcellularLocation>
        <location evidence="2">Periplasm</location>
    </subcellularLocation>
</comment>
<dbReference type="GO" id="GO:0071555">
    <property type="term" value="P:cell wall organization"/>
    <property type="evidence" value="ECO:0007669"/>
    <property type="project" value="UniProtKB-KW"/>
</dbReference>
<dbReference type="InterPro" id="IPR050695">
    <property type="entry name" value="N-acetylmuramoyl_amidase_3"/>
</dbReference>
<dbReference type="InterPro" id="IPR002508">
    <property type="entry name" value="MurNAc-LAA_cat"/>
</dbReference>
<protein>
    <recommendedName>
        <fullName evidence="9">N-acetylmuramoyl-L-alanine amidase AmiC</fullName>
        <ecNumber evidence="4">3.5.1.28</ecNumber>
    </recommendedName>
</protein>
<dbReference type="PANTHER" id="PTHR30404:SF0">
    <property type="entry name" value="N-ACETYLMURAMOYL-L-ALANINE AMIDASE AMIC"/>
    <property type="match status" value="1"/>
</dbReference>
<dbReference type="Pfam" id="PF01476">
    <property type="entry name" value="LysM"/>
    <property type="match status" value="1"/>
</dbReference>